<accession>A0A0E9RC76</accession>
<evidence type="ECO:0000313" key="1">
    <source>
        <dbReference type="EMBL" id="JAH26382.1"/>
    </source>
</evidence>
<protein>
    <submittedName>
        <fullName evidence="1">Uncharacterized protein</fullName>
    </submittedName>
</protein>
<proteinExistence type="predicted"/>
<reference evidence="1" key="1">
    <citation type="submission" date="2014-11" db="EMBL/GenBank/DDBJ databases">
        <authorList>
            <person name="Amaro Gonzalez C."/>
        </authorList>
    </citation>
    <scope>NUCLEOTIDE SEQUENCE</scope>
</reference>
<dbReference type="EMBL" id="GBXM01082195">
    <property type="protein sequence ID" value="JAH26382.1"/>
    <property type="molecule type" value="Transcribed_RNA"/>
</dbReference>
<reference evidence="1" key="2">
    <citation type="journal article" date="2015" name="Fish Shellfish Immunol.">
        <title>Early steps in the European eel (Anguilla anguilla)-Vibrio vulnificus interaction in the gills: Role of the RtxA13 toxin.</title>
        <authorList>
            <person name="Callol A."/>
            <person name="Pajuelo D."/>
            <person name="Ebbesson L."/>
            <person name="Teles M."/>
            <person name="MacKenzie S."/>
            <person name="Amaro C."/>
        </authorList>
    </citation>
    <scope>NUCLEOTIDE SEQUENCE</scope>
</reference>
<name>A0A0E9RC76_ANGAN</name>
<dbReference type="AlphaFoldDB" id="A0A0E9RC76"/>
<sequence length="31" mass="3286">MGTSLINTLTCTATLSSPFPLPGDFKDSLTR</sequence>
<organism evidence="1">
    <name type="scientific">Anguilla anguilla</name>
    <name type="common">European freshwater eel</name>
    <name type="synonym">Muraena anguilla</name>
    <dbReference type="NCBI Taxonomy" id="7936"/>
    <lineage>
        <taxon>Eukaryota</taxon>
        <taxon>Metazoa</taxon>
        <taxon>Chordata</taxon>
        <taxon>Craniata</taxon>
        <taxon>Vertebrata</taxon>
        <taxon>Euteleostomi</taxon>
        <taxon>Actinopterygii</taxon>
        <taxon>Neopterygii</taxon>
        <taxon>Teleostei</taxon>
        <taxon>Anguilliformes</taxon>
        <taxon>Anguillidae</taxon>
        <taxon>Anguilla</taxon>
    </lineage>
</organism>